<dbReference type="Gene3D" id="3.20.20.410">
    <property type="entry name" value="Protein of unknown function UPF0759"/>
    <property type="match status" value="1"/>
</dbReference>
<dbReference type="AlphaFoldDB" id="A0A0A8UVM3"/>
<dbReference type="Proteomes" id="UP000032803">
    <property type="component" value="Chromosome I"/>
</dbReference>
<dbReference type="STRING" id="449.LHA_2555"/>
<reference evidence="2" key="1">
    <citation type="submission" date="2014-09" db="EMBL/GenBank/DDBJ databases">
        <authorList>
            <person name="Gomez-Valero L."/>
        </authorList>
    </citation>
    <scope>NUCLEOTIDE SEQUENCE [LARGE SCALE GENOMIC DNA]</scope>
    <source>
        <strain evidence="2">ATCC35250</strain>
    </source>
</reference>
<dbReference type="SUPFAM" id="SSF117396">
    <property type="entry name" value="TM1631-like"/>
    <property type="match status" value="1"/>
</dbReference>
<dbReference type="EMBL" id="LN681225">
    <property type="protein sequence ID" value="CEK11561.1"/>
    <property type="molecule type" value="Genomic_DNA"/>
</dbReference>
<dbReference type="KEGG" id="lha:LHA_2555"/>
<accession>A0A0A8UVM3</accession>
<evidence type="ECO:0008006" key="3">
    <source>
        <dbReference type="Google" id="ProtNLM"/>
    </source>
</evidence>
<dbReference type="InterPro" id="IPR002763">
    <property type="entry name" value="DUF72"/>
</dbReference>
<dbReference type="HOGENOM" id="CLU_2070149_0_0_6"/>
<dbReference type="PATRIC" id="fig|449.7.peg.1059"/>
<name>A0A0A8UVM3_LEGHA</name>
<organism evidence="1 2">
    <name type="scientific">Legionella hackeliae</name>
    <dbReference type="NCBI Taxonomy" id="449"/>
    <lineage>
        <taxon>Bacteria</taxon>
        <taxon>Pseudomonadati</taxon>
        <taxon>Pseudomonadota</taxon>
        <taxon>Gammaproteobacteria</taxon>
        <taxon>Legionellales</taxon>
        <taxon>Legionellaceae</taxon>
        <taxon>Legionella</taxon>
    </lineage>
</organism>
<proteinExistence type="predicted"/>
<dbReference type="Pfam" id="PF01904">
    <property type="entry name" value="DUF72"/>
    <property type="match status" value="1"/>
</dbReference>
<dbReference type="InterPro" id="IPR036520">
    <property type="entry name" value="UPF0759_sf"/>
</dbReference>
<protein>
    <recommendedName>
        <fullName evidence="3">DUF72 domain-containing protein</fullName>
    </recommendedName>
</protein>
<evidence type="ECO:0000313" key="2">
    <source>
        <dbReference type="Proteomes" id="UP000032803"/>
    </source>
</evidence>
<evidence type="ECO:0000313" key="1">
    <source>
        <dbReference type="EMBL" id="CEK11561.1"/>
    </source>
</evidence>
<gene>
    <name evidence="1" type="ORF">LHA_2555</name>
</gene>
<sequence length="118" mass="14371">MPKEYLYTFEFRHKSWFCEALYELLNSHEMTLCFYNFKTYQSPEIVTGRFIYIRMHGPNKETYQGSYEERVLTECTQKFERWQQEGKTIYCYFDNDEKGFAPTDARRLKALIEHSKSI</sequence>
<dbReference type="PANTHER" id="PTHR30348:SF4">
    <property type="entry name" value="DUF72 DOMAIN-CONTAINING PROTEIN"/>
    <property type="match status" value="1"/>
</dbReference>
<dbReference type="PANTHER" id="PTHR30348">
    <property type="entry name" value="UNCHARACTERIZED PROTEIN YECE"/>
    <property type="match status" value="1"/>
</dbReference>
<keyword evidence="2" id="KW-1185">Reference proteome</keyword>